<accession>A0ACC2ZY78</accession>
<keyword evidence="2" id="KW-1185">Reference proteome</keyword>
<comment type="caution">
    <text evidence="1">The sequence shown here is derived from an EMBL/GenBank/DDBJ whole genome shotgun (WGS) entry which is preliminary data.</text>
</comment>
<proteinExistence type="predicted"/>
<evidence type="ECO:0000313" key="2">
    <source>
        <dbReference type="Proteomes" id="UP001172386"/>
    </source>
</evidence>
<gene>
    <name evidence="1" type="ORF">H2198_008238</name>
</gene>
<dbReference type="EMBL" id="JAPDRQ010000195">
    <property type="protein sequence ID" value="KAJ9652525.1"/>
    <property type="molecule type" value="Genomic_DNA"/>
</dbReference>
<sequence length="376" mass="42057">MWAKSQGKLEPAILLARKEHEERSGASRSATSAEDIVNHNLVASDEETERSSRTSPPGDADDTIDDHDKVTSSDANSAKAHTSKPVVRSPHKRTAPEITTRSSASRAAIVGTMKTSPSKKHEKPTETARLVRQDLNQSEAEKTTNRSPARLRLIMKSHDRATAMARLKAQGVEFESSEEEDYEDEIPQFGNPAPSKLWQTATQPKAIDPLLNYKHTRAKITWPTSTTTSQNETLSQSTHNLKLTKRQGLKNRLLLRQHQMFRNLYLTGNAHHEVNREQSQALLRATVQRKVPHDNASRDKLAPDSIMTKEEIMSFQEFLGVPQDVELEPCLFGPTQGLAFREKGDDAFGIGLGGGYVGMRNRRRVLEGEKWPVSER</sequence>
<dbReference type="Proteomes" id="UP001172386">
    <property type="component" value="Unassembled WGS sequence"/>
</dbReference>
<organism evidence="1 2">
    <name type="scientific">Neophaeococcomyces mojaviensis</name>
    <dbReference type="NCBI Taxonomy" id="3383035"/>
    <lineage>
        <taxon>Eukaryota</taxon>
        <taxon>Fungi</taxon>
        <taxon>Dikarya</taxon>
        <taxon>Ascomycota</taxon>
        <taxon>Pezizomycotina</taxon>
        <taxon>Eurotiomycetes</taxon>
        <taxon>Chaetothyriomycetidae</taxon>
        <taxon>Chaetothyriales</taxon>
        <taxon>Chaetothyriales incertae sedis</taxon>
        <taxon>Neophaeococcomyces</taxon>
    </lineage>
</organism>
<evidence type="ECO:0000313" key="1">
    <source>
        <dbReference type="EMBL" id="KAJ9652525.1"/>
    </source>
</evidence>
<reference evidence="1" key="1">
    <citation type="submission" date="2022-10" db="EMBL/GenBank/DDBJ databases">
        <title>Culturing micro-colonial fungi from biological soil crusts in the Mojave desert and describing Neophaeococcomyces mojavensis, and introducing the new genera and species Taxawa tesnikishii.</title>
        <authorList>
            <person name="Kurbessoian T."/>
            <person name="Stajich J.E."/>
        </authorList>
    </citation>
    <scope>NUCLEOTIDE SEQUENCE</scope>
    <source>
        <strain evidence="1">JES_112</strain>
    </source>
</reference>
<protein>
    <submittedName>
        <fullName evidence="1">Uncharacterized protein</fullName>
    </submittedName>
</protein>
<name>A0ACC2ZY78_9EURO</name>